<organism evidence="1 2">
    <name type="scientific">Melipona quadrifasciata</name>
    <dbReference type="NCBI Taxonomy" id="166423"/>
    <lineage>
        <taxon>Eukaryota</taxon>
        <taxon>Metazoa</taxon>
        <taxon>Ecdysozoa</taxon>
        <taxon>Arthropoda</taxon>
        <taxon>Hexapoda</taxon>
        <taxon>Insecta</taxon>
        <taxon>Pterygota</taxon>
        <taxon>Neoptera</taxon>
        <taxon>Endopterygota</taxon>
        <taxon>Hymenoptera</taxon>
        <taxon>Apocrita</taxon>
        <taxon>Aculeata</taxon>
        <taxon>Apoidea</taxon>
        <taxon>Anthophila</taxon>
        <taxon>Apidae</taxon>
        <taxon>Melipona</taxon>
    </lineage>
</organism>
<reference evidence="1 2" key="1">
    <citation type="submission" date="2015-07" db="EMBL/GenBank/DDBJ databases">
        <title>The genome of Melipona quadrifasciata.</title>
        <authorList>
            <person name="Pan H."/>
            <person name="Kapheim K."/>
        </authorList>
    </citation>
    <scope>NUCLEOTIDE SEQUENCE [LARGE SCALE GENOMIC DNA]</scope>
    <source>
        <strain evidence="1">0111107301</strain>
        <tissue evidence="1">Whole body</tissue>
    </source>
</reference>
<name>A0A0M9A4R2_9HYME</name>
<dbReference type="STRING" id="166423.A0A0M9A4R2"/>
<evidence type="ECO:0000313" key="2">
    <source>
        <dbReference type="Proteomes" id="UP000053105"/>
    </source>
</evidence>
<protein>
    <submittedName>
        <fullName evidence="1">Uncharacterized protein</fullName>
    </submittedName>
</protein>
<dbReference type="EMBL" id="KQ435735">
    <property type="protein sequence ID" value="KOX77205.1"/>
    <property type="molecule type" value="Genomic_DNA"/>
</dbReference>
<evidence type="ECO:0000313" key="1">
    <source>
        <dbReference type="EMBL" id="KOX77205.1"/>
    </source>
</evidence>
<dbReference type="OrthoDB" id="6354602at2759"/>
<sequence>MTNVEDKYYEGEMTGVRAGRQSSDEALFHSRSVFANNFLCTAQLDADWSSNLADDIPGTYFEILTDGIVNEPCKDWVVDQSDQIHVTIARGQECYLILASFEVRSVDVDKYTKAESGTGNLRGPNNKHSSPARSWKFISSILWPWSTPPTPETHGTLSTKDIEVMEHCAKPFPGLENLPRSFWHELSSPFTEVYEVESFATEAGGTPEPRPFFEDPESNITVQLGAHVYMHCRVQNLQDTLKLHPGSLNSLQLPLIIYIVSQVTQAKLNSKVVPKVHPCSRSQKPIVATKFKDRSKIQLQNHLDIRQTLRDSKIIWWTFESTVGSLDRSSTAPFESFVFMEGFEDCPNVRVPSFVEG</sequence>
<gene>
    <name evidence="1" type="ORF">WN51_10295</name>
</gene>
<dbReference type="Proteomes" id="UP000053105">
    <property type="component" value="Unassembled WGS sequence"/>
</dbReference>
<accession>A0A0M9A4R2</accession>
<dbReference type="AlphaFoldDB" id="A0A0M9A4R2"/>
<proteinExistence type="predicted"/>
<keyword evidence="2" id="KW-1185">Reference proteome</keyword>